<keyword evidence="16" id="KW-0732">Signal</keyword>
<comment type="function">
    <text evidence="10 13">F(1)F(0) ATP synthase produces ATP from ADP in the presence of a proton or sodium gradient. F-type ATPases consist of two structural domains, F(1) containing the extramembraneous catalytic core and F(0) containing the membrane proton channel, linked together by a central stalk and a peripheral stalk. During catalysis, ATP synthesis in the catalytic domain of F(1) is coupled via a rotary mechanism of the central stalk subunits to proton translocation.</text>
</comment>
<evidence type="ECO:0000256" key="4">
    <source>
        <dbReference type="ARBA" id="ARBA00022692"/>
    </source>
</evidence>
<gene>
    <name evidence="13 17" type="primary">atpF</name>
    <name evidence="17" type="ORF">MTBBW1_1650010</name>
</gene>
<evidence type="ECO:0000256" key="14">
    <source>
        <dbReference type="RuleBase" id="RU003848"/>
    </source>
</evidence>
<dbReference type="Pfam" id="PF00430">
    <property type="entry name" value="ATP-synt_B"/>
    <property type="match status" value="1"/>
</dbReference>
<evidence type="ECO:0000313" key="17">
    <source>
        <dbReference type="EMBL" id="SLM28968.1"/>
    </source>
</evidence>
<dbReference type="GO" id="GO:0046933">
    <property type="term" value="F:proton-transporting ATP synthase activity, rotational mechanism"/>
    <property type="evidence" value="ECO:0007669"/>
    <property type="project" value="UniProtKB-UniRule"/>
</dbReference>
<evidence type="ECO:0000313" key="18">
    <source>
        <dbReference type="Proteomes" id="UP000191931"/>
    </source>
</evidence>
<dbReference type="CDD" id="cd06503">
    <property type="entry name" value="ATP-synt_Fo_b"/>
    <property type="match status" value="1"/>
</dbReference>
<evidence type="ECO:0000256" key="15">
    <source>
        <dbReference type="SAM" id="Coils"/>
    </source>
</evidence>
<proteinExistence type="inferred from homology"/>
<comment type="similarity">
    <text evidence="1 13 14">Belongs to the ATPase B chain family.</text>
</comment>
<comment type="subunit">
    <text evidence="13">F-type ATPases have 2 components, F(1) - the catalytic core - and F(0) - the membrane proton channel. F(1) has five subunits: alpha(3), beta(3), gamma(1), delta(1), epsilon(1). F(0) has three main subunits: a(1), b(2) and c(10-14). The alpha and beta chains form an alternating ring which encloses part of the gamma chain. F(1) is attached to F(0) by a central stalk formed by the gamma and epsilon chains, while a peripheral stalk is formed by the delta and b chains.</text>
</comment>
<evidence type="ECO:0000256" key="5">
    <source>
        <dbReference type="ARBA" id="ARBA00022781"/>
    </source>
</evidence>
<comment type="function">
    <text evidence="11">Component of the F(0) channel, it forms part of the peripheral stalk, linking F(1) to F(0). The b'-subunit is a diverged and duplicated form of b found in plants and photosynthetic bacteria.</text>
</comment>
<keyword evidence="5 13" id="KW-0375">Hydrogen ion transport</keyword>
<evidence type="ECO:0000256" key="6">
    <source>
        <dbReference type="ARBA" id="ARBA00022989"/>
    </source>
</evidence>
<feature type="transmembrane region" description="Helical" evidence="13">
    <location>
        <begin position="45"/>
        <end position="62"/>
    </location>
</feature>
<reference evidence="17 18" key="1">
    <citation type="submission" date="2017-03" db="EMBL/GenBank/DDBJ databases">
        <authorList>
            <person name="Afonso C.L."/>
            <person name="Miller P.J."/>
            <person name="Scott M.A."/>
            <person name="Spackman E."/>
            <person name="Goraichik I."/>
            <person name="Dimitrov K.M."/>
            <person name="Suarez D.L."/>
            <person name="Swayne D.E."/>
        </authorList>
    </citation>
    <scope>NUCLEOTIDE SEQUENCE [LARGE SCALE GENOMIC DNA]</scope>
    <source>
        <strain evidence="17">PRJEB14757</strain>
    </source>
</reference>
<dbReference type="GO" id="GO:0045259">
    <property type="term" value="C:proton-transporting ATP synthase complex"/>
    <property type="evidence" value="ECO:0007669"/>
    <property type="project" value="UniProtKB-KW"/>
</dbReference>
<dbReference type="PANTHER" id="PTHR33445">
    <property type="entry name" value="ATP SYNTHASE SUBUNIT B', CHLOROPLASTIC"/>
    <property type="match status" value="1"/>
</dbReference>
<keyword evidence="4 13" id="KW-0812">Transmembrane</keyword>
<feature type="chain" id="PRO_5012438723" description="ATP synthase subunit b" evidence="16">
    <location>
        <begin position="25"/>
        <end position="196"/>
    </location>
</feature>
<evidence type="ECO:0000256" key="9">
    <source>
        <dbReference type="ARBA" id="ARBA00023310"/>
    </source>
</evidence>
<feature type="signal peptide" evidence="16">
    <location>
        <begin position="1"/>
        <end position="24"/>
    </location>
</feature>
<keyword evidence="6 13" id="KW-1133">Transmembrane helix</keyword>
<keyword evidence="3 13" id="KW-0138">CF(0)</keyword>
<keyword evidence="7 13" id="KW-0406">Ion transport</keyword>
<evidence type="ECO:0000256" key="7">
    <source>
        <dbReference type="ARBA" id="ARBA00023065"/>
    </source>
</evidence>
<feature type="coiled-coil region" evidence="15">
    <location>
        <begin position="67"/>
        <end position="172"/>
    </location>
</feature>
<dbReference type="GO" id="GO:0046961">
    <property type="term" value="F:proton-transporting ATPase activity, rotational mechanism"/>
    <property type="evidence" value="ECO:0007669"/>
    <property type="project" value="TreeGrafter"/>
</dbReference>
<dbReference type="RefSeq" id="WP_080805521.1">
    <property type="nucleotide sequence ID" value="NZ_LT828550.1"/>
</dbReference>
<evidence type="ECO:0000256" key="2">
    <source>
        <dbReference type="ARBA" id="ARBA00022448"/>
    </source>
</evidence>
<evidence type="ECO:0000256" key="16">
    <source>
        <dbReference type="SAM" id="SignalP"/>
    </source>
</evidence>
<sequence length="196" mass="21502">MKVVERLKSALPAASILFFALVSAALASSGGGHEAAPKGWVITDTYKVLNFIVLAGALFYIARKPVAEFFTSRVKGIEEQLAELEQKKNAAQKALEDYEAKIADLAGESERMLQDYIKQGEDAKKRILAEAEAQAAKLEENAKRNIEQEFAAAKLKLQQEIVEKALAQAEAMVRESISSEDQDRLVDEYLGKVVAS</sequence>
<keyword evidence="2 13" id="KW-0813">Transport</keyword>
<dbReference type="PANTHER" id="PTHR33445:SF1">
    <property type="entry name" value="ATP SYNTHASE SUBUNIT B"/>
    <property type="match status" value="1"/>
</dbReference>
<comment type="subcellular location">
    <subcellularLocation>
        <location evidence="13">Cell membrane</location>
        <topology evidence="13">Single-pass membrane protein</topology>
    </subcellularLocation>
    <subcellularLocation>
        <location evidence="12">Endomembrane system</location>
        <topology evidence="12">Single-pass membrane protein</topology>
    </subcellularLocation>
</comment>
<dbReference type="Proteomes" id="UP000191931">
    <property type="component" value="Unassembled WGS sequence"/>
</dbReference>
<dbReference type="AlphaFoldDB" id="A0A1W1H9D1"/>
<evidence type="ECO:0000256" key="1">
    <source>
        <dbReference type="ARBA" id="ARBA00005513"/>
    </source>
</evidence>
<evidence type="ECO:0000256" key="11">
    <source>
        <dbReference type="ARBA" id="ARBA00025614"/>
    </source>
</evidence>
<keyword evidence="15" id="KW-0175">Coiled coil</keyword>
<dbReference type="InterPro" id="IPR002146">
    <property type="entry name" value="ATP_synth_b/b'su_bac/chlpt"/>
</dbReference>
<evidence type="ECO:0000256" key="3">
    <source>
        <dbReference type="ARBA" id="ARBA00022547"/>
    </source>
</evidence>
<dbReference type="GO" id="GO:0012505">
    <property type="term" value="C:endomembrane system"/>
    <property type="evidence" value="ECO:0007669"/>
    <property type="project" value="UniProtKB-SubCell"/>
</dbReference>
<dbReference type="InterPro" id="IPR050059">
    <property type="entry name" value="ATP_synthase_B_chain"/>
</dbReference>
<evidence type="ECO:0000256" key="13">
    <source>
        <dbReference type="HAMAP-Rule" id="MF_01398"/>
    </source>
</evidence>
<keyword evidence="18" id="KW-1185">Reference proteome</keyword>
<dbReference type="GO" id="GO:0005886">
    <property type="term" value="C:plasma membrane"/>
    <property type="evidence" value="ECO:0007669"/>
    <property type="project" value="UniProtKB-SubCell"/>
</dbReference>
<evidence type="ECO:0000256" key="8">
    <source>
        <dbReference type="ARBA" id="ARBA00023136"/>
    </source>
</evidence>
<evidence type="ECO:0000256" key="12">
    <source>
        <dbReference type="ARBA" id="ARBA00037847"/>
    </source>
</evidence>
<dbReference type="HAMAP" id="MF_01398">
    <property type="entry name" value="ATP_synth_b_bprime"/>
    <property type="match status" value="1"/>
</dbReference>
<keyword evidence="9 13" id="KW-0066">ATP synthesis</keyword>
<evidence type="ECO:0000256" key="10">
    <source>
        <dbReference type="ARBA" id="ARBA00025198"/>
    </source>
</evidence>
<protein>
    <recommendedName>
        <fullName evidence="13">ATP synthase subunit b</fullName>
    </recommendedName>
    <alternativeName>
        <fullName evidence="13">ATP synthase F(0) sector subunit b</fullName>
    </alternativeName>
    <alternativeName>
        <fullName evidence="13">ATPase subunit I</fullName>
    </alternativeName>
    <alternativeName>
        <fullName evidence="13">F-type ATPase subunit b</fullName>
        <shortName evidence="13">F-ATPase subunit b</shortName>
    </alternativeName>
</protein>
<dbReference type="STRING" id="1246637.MTBBW1_1650010"/>
<dbReference type="EMBL" id="FWEV01000074">
    <property type="protein sequence ID" value="SLM28968.1"/>
    <property type="molecule type" value="Genomic_DNA"/>
</dbReference>
<organism evidence="17 18">
    <name type="scientific">Desulfamplus magnetovallimortis</name>
    <dbReference type="NCBI Taxonomy" id="1246637"/>
    <lineage>
        <taxon>Bacteria</taxon>
        <taxon>Pseudomonadati</taxon>
        <taxon>Thermodesulfobacteriota</taxon>
        <taxon>Desulfobacteria</taxon>
        <taxon>Desulfobacterales</taxon>
        <taxon>Desulfobacteraceae</taxon>
        <taxon>Desulfamplus</taxon>
    </lineage>
</organism>
<name>A0A1W1H9D1_9BACT</name>
<accession>A0A1W1H9D1</accession>
<keyword evidence="8 13" id="KW-0472">Membrane</keyword>
<keyword evidence="13" id="KW-1003">Cell membrane</keyword>